<dbReference type="OrthoDB" id="3883941at2759"/>
<feature type="transmembrane region" description="Helical" evidence="6">
    <location>
        <begin position="12"/>
        <end position="38"/>
    </location>
</feature>
<comment type="similarity">
    <text evidence="5">Belongs to the anthrone oxygenase family.</text>
</comment>
<feature type="transmembrane region" description="Helical" evidence="6">
    <location>
        <begin position="91"/>
        <end position="111"/>
    </location>
</feature>
<keyword evidence="4 6" id="KW-0472">Membrane</keyword>
<comment type="caution">
    <text evidence="7">The sequence shown here is derived from an EMBL/GenBank/DDBJ whole genome shotgun (WGS) entry which is preliminary data.</text>
</comment>
<evidence type="ECO:0000256" key="4">
    <source>
        <dbReference type="ARBA" id="ARBA00023136"/>
    </source>
</evidence>
<name>A0A3D8RD85_9HELO</name>
<accession>A0A3D8RD85</accession>
<gene>
    <name evidence="7" type="ORF">BP5796_08029</name>
</gene>
<evidence type="ECO:0000256" key="5">
    <source>
        <dbReference type="ARBA" id="ARBA00034313"/>
    </source>
</evidence>
<dbReference type="AlphaFoldDB" id="A0A3D8RD85"/>
<comment type="subcellular location">
    <subcellularLocation>
        <location evidence="1">Membrane</location>
        <topology evidence="1">Multi-pass membrane protein</topology>
    </subcellularLocation>
</comment>
<proteinExistence type="inferred from homology"/>
<dbReference type="InterPro" id="IPR013901">
    <property type="entry name" value="Anthrone_oxy"/>
</dbReference>
<sequence>MAETPSAIHAIQAVGLVTSSALAGASIVISTIMVPRLLEAPTPLMLKQWNGIFTHGKTSMPPLAALAASSYFYLAYKSHRLLGPAAAKWKLYLVAGLLSIGIVPYTFVGMLPTNKKLLNKVEETKGLSVKDELVEAGLGEETAHRLIDKWGLLNLGRGVLLLASGFVGAWTALHWEIAEAPRADVEYTCLYSFYAHGSSAIIGLTSAKSHLAAHQIGALQVQSYLGPDADQPPVKVKRRTRRATMSSAFDDDTALKLRAFSMELEGQQKRLEYTLLCFLDWECSNESSVFHIACSSSFFHLHSSISLPPLQHKLIVFLAVARSARVLRAPIRKNAHQIRFASTEQKQAAAAGGSSGLVGGLVGGGLVFAAGYSYYHFSGAKTIVTTAKSTKSQFDKLTQSMKDSAPQPNEALKWLRSTAQSYAVFIPGAKSYVDTAFNDLDTIEKNHRGEVDEIVGRAYSELKSVSNEGMNLETAQKAWSILEKYMAKLGDLASDSASEILDNHPELKDKIGGNLDQMKSMAKSYGPEAKKELDQTYSQIKDVVAGGVGAGSIAKIKKMIDEKIEKMKKMGDEAWKKGMEQAQPYFDKNPKLKEIVEKNASSLKNGNFGELFEKVKDSASSGNTESLEKYIKDAGEKVKQSGAGQSIEGYVKMIPGAEKIFPNLQKLQEVAKKHGDEAEKLLKETYKDIEDVLQKRVGEAEKLATKAGKDAKK</sequence>
<dbReference type="PANTHER" id="PTHR35042">
    <property type="entry name" value="ANTHRONE OXYGENASE ENCC"/>
    <property type="match status" value="1"/>
</dbReference>
<feature type="transmembrane region" description="Helical" evidence="6">
    <location>
        <begin position="59"/>
        <end position="76"/>
    </location>
</feature>
<evidence type="ECO:0000313" key="8">
    <source>
        <dbReference type="Proteomes" id="UP000256328"/>
    </source>
</evidence>
<keyword evidence="2 6" id="KW-0812">Transmembrane</keyword>
<dbReference type="EMBL" id="PDLN01000011">
    <property type="protein sequence ID" value="RDW71995.1"/>
    <property type="molecule type" value="Genomic_DNA"/>
</dbReference>
<dbReference type="Proteomes" id="UP000256328">
    <property type="component" value="Unassembled WGS sequence"/>
</dbReference>
<evidence type="ECO:0000256" key="1">
    <source>
        <dbReference type="ARBA" id="ARBA00004141"/>
    </source>
</evidence>
<keyword evidence="3 6" id="KW-1133">Transmembrane helix</keyword>
<keyword evidence="8" id="KW-1185">Reference proteome</keyword>
<evidence type="ECO:0000256" key="3">
    <source>
        <dbReference type="ARBA" id="ARBA00022989"/>
    </source>
</evidence>
<reference evidence="7 8" key="1">
    <citation type="journal article" date="2018" name="IMA Fungus">
        <title>IMA Genome-F 9: Draft genome sequence of Annulohypoxylon stygium, Aspergillus mulundensis, Berkeleyomyces basicola (syn. Thielaviopsis basicola), Ceratocystis smalleyi, two Cercospora beticola strains, Coleophoma cylindrospora, Fusarium fracticaudum, Phialophora cf. hyalina, and Morchella septimelata.</title>
        <authorList>
            <person name="Wingfield B.D."/>
            <person name="Bills G.F."/>
            <person name="Dong Y."/>
            <person name="Huang W."/>
            <person name="Nel W.J."/>
            <person name="Swalarsk-Parry B.S."/>
            <person name="Vaghefi N."/>
            <person name="Wilken P.M."/>
            <person name="An Z."/>
            <person name="de Beer Z.W."/>
            <person name="De Vos L."/>
            <person name="Chen L."/>
            <person name="Duong T.A."/>
            <person name="Gao Y."/>
            <person name="Hammerbacher A."/>
            <person name="Kikkert J.R."/>
            <person name="Li Y."/>
            <person name="Li H."/>
            <person name="Li K."/>
            <person name="Li Q."/>
            <person name="Liu X."/>
            <person name="Ma X."/>
            <person name="Naidoo K."/>
            <person name="Pethybridge S.J."/>
            <person name="Sun J."/>
            <person name="Steenkamp E.T."/>
            <person name="van der Nest M.A."/>
            <person name="van Wyk S."/>
            <person name="Wingfield M.J."/>
            <person name="Xiong C."/>
            <person name="Yue Q."/>
            <person name="Zhang X."/>
        </authorList>
    </citation>
    <scope>NUCLEOTIDE SEQUENCE [LARGE SCALE GENOMIC DNA]</scope>
    <source>
        <strain evidence="7 8">BP5796</strain>
    </source>
</reference>
<protein>
    <submittedName>
        <fullName evidence="7">Uncharacterized protein</fullName>
    </submittedName>
</protein>
<dbReference type="Pfam" id="PF08592">
    <property type="entry name" value="Anthrone_oxy"/>
    <property type="match status" value="1"/>
</dbReference>
<dbReference type="GO" id="GO:0016020">
    <property type="term" value="C:membrane"/>
    <property type="evidence" value="ECO:0007669"/>
    <property type="project" value="UniProtKB-SubCell"/>
</dbReference>
<evidence type="ECO:0000256" key="6">
    <source>
        <dbReference type="SAM" id="Phobius"/>
    </source>
</evidence>
<evidence type="ECO:0000256" key="2">
    <source>
        <dbReference type="ARBA" id="ARBA00022692"/>
    </source>
</evidence>
<organism evidence="7 8">
    <name type="scientific">Coleophoma crateriformis</name>
    <dbReference type="NCBI Taxonomy" id="565419"/>
    <lineage>
        <taxon>Eukaryota</taxon>
        <taxon>Fungi</taxon>
        <taxon>Dikarya</taxon>
        <taxon>Ascomycota</taxon>
        <taxon>Pezizomycotina</taxon>
        <taxon>Leotiomycetes</taxon>
        <taxon>Helotiales</taxon>
        <taxon>Dermateaceae</taxon>
        <taxon>Coleophoma</taxon>
    </lineage>
</organism>
<dbReference type="PANTHER" id="PTHR35042:SF1">
    <property type="entry name" value="DUF1772-DOMAIN-CONTAINING PROTEIN"/>
    <property type="match status" value="1"/>
</dbReference>
<evidence type="ECO:0000313" key="7">
    <source>
        <dbReference type="EMBL" id="RDW71995.1"/>
    </source>
</evidence>